<dbReference type="AlphaFoldDB" id="A0A4R0GZL6"/>
<proteinExistence type="predicted"/>
<protein>
    <submittedName>
        <fullName evidence="2">Uncharacterized protein</fullName>
    </submittedName>
</protein>
<sequence>MAEANVGKLVQKVNQLVVLDSVDGVSSLRRGQTLELSAGHVEMLEPLADNLDIPGRLAPSIHRISNHQDGRWHDRREDARAGLTELVAMCADSLEPDPSLPPPVDAGARDRLATAICRAYAANATPRLVAGLFPNGRQDDLGRFPPPQLEGDVAAARAMAVAIGARTAAVEDAVLKRLVAAGHGGAAHEAAAMLLEARMDYARLPEGQRAGIHRQLTRSIEAGFAERNVQRAAARELTKELENRREDVTGGAGAIDTAGRIARDEVGKLHEFLQKIDYWEESMEPQPTQHPASLDEARAIVARGLVSRVEHHAGIQTDLTDSQVESPPAATAAAAETMVTTSTIPVESRPAATAATATMLTEGFDELPTLVDNWRADGSDVRREAEVFGGTLGDRTLAAVRGFEVHPPNAQAAEPARAQALGNDPAIPPLRRVQAPTGQTRRPDDAAAPARNKGSDGLVR</sequence>
<dbReference type="RefSeq" id="WP_131344249.1">
    <property type="nucleotide sequence ID" value="NZ_SJJZ01000004.1"/>
</dbReference>
<evidence type="ECO:0000313" key="2">
    <source>
        <dbReference type="EMBL" id="TCC03675.1"/>
    </source>
</evidence>
<dbReference type="Proteomes" id="UP000292346">
    <property type="component" value="Unassembled WGS sequence"/>
</dbReference>
<evidence type="ECO:0000313" key="3">
    <source>
        <dbReference type="Proteomes" id="UP000292346"/>
    </source>
</evidence>
<feature type="region of interest" description="Disordered" evidence="1">
    <location>
        <begin position="409"/>
        <end position="460"/>
    </location>
</feature>
<comment type="caution">
    <text evidence="2">The sequence shown here is derived from an EMBL/GenBank/DDBJ whole genome shotgun (WGS) entry which is preliminary data.</text>
</comment>
<name>A0A4R0GZL6_9ACTN</name>
<keyword evidence="3" id="KW-1185">Reference proteome</keyword>
<dbReference type="EMBL" id="SJJZ01000004">
    <property type="protein sequence ID" value="TCC03675.1"/>
    <property type="molecule type" value="Genomic_DNA"/>
</dbReference>
<accession>A0A4R0GZL6</accession>
<dbReference type="OrthoDB" id="3805042at2"/>
<reference evidence="2 3" key="1">
    <citation type="submission" date="2019-02" db="EMBL/GenBank/DDBJ databases">
        <title>Kribbella capetownensis sp. nov. and Kribbella speibonae sp. nov., isolated from soil.</title>
        <authorList>
            <person name="Curtis S.M."/>
            <person name="Norton I."/>
            <person name="Everest G.J."/>
            <person name="Meyers P.R."/>
        </authorList>
    </citation>
    <scope>NUCLEOTIDE SEQUENCE [LARGE SCALE GENOMIC DNA]</scope>
    <source>
        <strain evidence="2 3">KCTC 29219</strain>
    </source>
</reference>
<evidence type="ECO:0000256" key="1">
    <source>
        <dbReference type="SAM" id="MobiDB-lite"/>
    </source>
</evidence>
<gene>
    <name evidence="2" type="ORF">E0H45_31600</name>
</gene>
<organism evidence="2 3">
    <name type="scientific">Kribbella soli</name>
    <dbReference type="NCBI Taxonomy" id="1124743"/>
    <lineage>
        <taxon>Bacteria</taxon>
        <taxon>Bacillati</taxon>
        <taxon>Actinomycetota</taxon>
        <taxon>Actinomycetes</taxon>
        <taxon>Propionibacteriales</taxon>
        <taxon>Kribbellaceae</taxon>
        <taxon>Kribbella</taxon>
    </lineage>
</organism>
<feature type="compositionally biased region" description="Low complexity" evidence="1">
    <location>
        <begin position="409"/>
        <end position="420"/>
    </location>
</feature>